<dbReference type="EMBL" id="CAJMWX010001033">
    <property type="protein sequence ID" value="CAE6447480.1"/>
    <property type="molecule type" value="Genomic_DNA"/>
</dbReference>
<proteinExistence type="predicted"/>
<name>A0A8H3B4W6_9AGAM</name>
<organism evidence="1 2">
    <name type="scientific">Rhizoctonia solani</name>
    <dbReference type="NCBI Taxonomy" id="456999"/>
    <lineage>
        <taxon>Eukaryota</taxon>
        <taxon>Fungi</taxon>
        <taxon>Dikarya</taxon>
        <taxon>Basidiomycota</taxon>
        <taxon>Agaricomycotina</taxon>
        <taxon>Agaricomycetes</taxon>
        <taxon>Cantharellales</taxon>
        <taxon>Ceratobasidiaceae</taxon>
        <taxon>Rhizoctonia</taxon>
    </lineage>
</organism>
<evidence type="ECO:0000313" key="1">
    <source>
        <dbReference type="EMBL" id="CAE6447480.1"/>
    </source>
</evidence>
<reference evidence="1" key="1">
    <citation type="submission" date="2021-01" db="EMBL/GenBank/DDBJ databases">
        <authorList>
            <person name="Kaushik A."/>
        </authorList>
    </citation>
    <scope>NUCLEOTIDE SEQUENCE</scope>
    <source>
        <strain evidence="1">AG4-R118</strain>
    </source>
</reference>
<protein>
    <submittedName>
        <fullName evidence="1">Uncharacterized protein</fullName>
    </submittedName>
</protein>
<sequence>MEQESKISADKLCKARKAYLADFALELEAVKRVVLEREERMKQLIDQPSDRVGQRCDHVDQFHAELDRSNAEIDQLWAKLDQFDAQFAQSWVRFDESRVRFDQSMSRFAERNERLKRMELNNNRLCVARPSKSKPVIKSGSLPDSGTPTGELPATAGDLIEHLDEGLSDLLMDYDVVDSSEIPHEAKAECKLETEKAANCLLS</sequence>
<gene>
    <name evidence="1" type="ORF">RDB_LOCUS61630</name>
</gene>
<dbReference type="Proteomes" id="UP000663888">
    <property type="component" value="Unassembled WGS sequence"/>
</dbReference>
<accession>A0A8H3B4W6</accession>
<evidence type="ECO:0000313" key="2">
    <source>
        <dbReference type="Proteomes" id="UP000663888"/>
    </source>
</evidence>
<dbReference type="AlphaFoldDB" id="A0A8H3B4W6"/>
<comment type="caution">
    <text evidence="1">The sequence shown here is derived from an EMBL/GenBank/DDBJ whole genome shotgun (WGS) entry which is preliminary data.</text>
</comment>